<dbReference type="AlphaFoldDB" id="A0A1F7L1M2"/>
<evidence type="ECO:0000256" key="6">
    <source>
        <dbReference type="ARBA" id="ARBA00023146"/>
    </source>
</evidence>
<dbReference type="HAMAP" id="MF_00049_B">
    <property type="entry name" value="Leu_tRNA_synth_B"/>
    <property type="match status" value="1"/>
</dbReference>
<accession>A0A1F7L1M2</accession>
<keyword evidence="3 8" id="KW-0547">Nucleotide-binding</keyword>
<organism evidence="12 13">
    <name type="scientific">Candidatus Roizmanbacteria bacterium RIFOXYD1_FULL_38_12</name>
    <dbReference type="NCBI Taxonomy" id="1802093"/>
    <lineage>
        <taxon>Bacteria</taxon>
        <taxon>Candidatus Roizmaniibacteriota</taxon>
    </lineage>
</organism>
<keyword evidence="4 8" id="KW-0067">ATP-binding</keyword>
<comment type="similarity">
    <text evidence="1 8">Belongs to the class-I aminoacyl-tRNA synthetase family.</text>
</comment>
<dbReference type="SUPFAM" id="SSF52374">
    <property type="entry name" value="Nucleotidylyl transferase"/>
    <property type="match status" value="1"/>
</dbReference>
<dbReference type="PANTHER" id="PTHR43740:SF2">
    <property type="entry name" value="LEUCINE--TRNA LIGASE, MITOCHONDRIAL"/>
    <property type="match status" value="1"/>
</dbReference>
<dbReference type="InterPro" id="IPR013155">
    <property type="entry name" value="M/V/L/I-tRNA-synth_anticd-bd"/>
</dbReference>
<keyword evidence="2 8" id="KW-0436">Ligase</keyword>
<evidence type="ECO:0000256" key="5">
    <source>
        <dbReference type="ARBA" id="ARBA00022917"/>
    </source>
</evidence>
<keyword evidence="5 8" id="KW-0648">Protein biosynthesis</keyword>
<feature type="short sequence motif" description="'KMSKS' region" evidence="8">
    <location>
        <begin position="641"/>
        <end position="645"/>
    </location>
</feature>
<dbReference type="GO" id="GO:0004823">
    <property type="term" value="F:leucine-tRNA ligase activity"/>
    <property type="evidence" value="ECO:0007669"/>
    <property type="project" value="UniProtKB-UniRule"/>
</dbReference>
<dbReference type="Proteomes" id="UP000177050">
    <property type="component" value="Unassembled WGS sequence"/>
</dbReference>
<evidence type="ECO:0000259" key="11">
    <source>
        <dbReference type="Pfam" id="PF13603"/>
    </source>
</evidence>
<comment type="catalytic activity">
    <reaction evidence="7 8">
        <text>tRNA(Leu) + L-leucine + ATP = L-leucyl-tRNA(Leu) + AMP + diphosphate</text>
        <dbReference type="Rhea" id="RHEA:11688"/>
        <dbReference type="Rhea" id="RHEA-COMP:9613"/>
        <dbReference type="Rhea" id="RHEA-COMP:9622"/>
        <dbReference type="ChEBI" id="CHEBI:30616"/>
        <dbReference type="ChEBI" id="CHEBI:33019"/>
        <dbReference type="ChEBI" id="CHEBI:57427"/>
        <dbReference type="ChEBI" id="CHEBI:78442"/>
        <dbReference type="ChEBI" id="CHEBI:78494"/>
        <dbReference type="ChEBI" id="CHEBI:456215"/>
        <dbReference type="EC" id="6.1.1.4"/>
    </reaction>
</comment>
<dbReference type="InterPro" id="IPR025709">
    <property type="entry name" value="Leu_tRNA-synth_edit"/>
</dbReference>
<dbReference type="Pfam" id="PF00133">
    <property type="entry name" value="tRNA-synt_1"/>
    <property type="match status" value="2"/>
</dbReference>
<dbReference type="FunFam" id="3.40.50.620:FF:000077">
    <property type="entry name" value="Leucine--tRNA ligase"/>
    <property type="match status" value="1"/>
</dbReference>
<dbReference type="EC" id="6.1.1.4" evidence="8"/>
<dbReference type="Pfam" id="PF13603">
    <property type="entry name" value="tRNA-synt_1_2"/>
    <property type="match status" value="1"/>
</dbReference>
<proteinExistence type="inferred from homology"/>
<dbReference type="InterPro" id="IPR009080">
    <property type="entry name" value="tRNAsynth_Ia_anticodon-bd"/>
</dbReference>
<dbReference type="CDD" id="cd00812">
    <property type="entry name" value="LeuRS_core"/>
    <property type="match status" value="1"/>
</dbReference>
<evidence type="ECO:0000313" key="13">
    <source>
        <dbReference type="Proteomes" id="UP000177050"/>
    </source>
</evidence>
<dbReference type="InterPro" id="IPR009008">
    <property type="entry name" value="Val/Leu/Ile-tRNA-synth_edit"/>
</dbReference>
<keyword evidence="8" id="KW-0963">Cytoplasm</keyword>
<feature type="domain" description="Leucyl-tRNA synthetase editing" evidence="11">
    <location>
        <begin position="227"/>
        <end position="425"/>
    </location>
</feature>
<gene>
    <name evidence="8" type="primary">leuS</name>
    <name evidence="12" type="ORF">A3K52_04520</name>
</gene>
<evidence type="ECO:0000256" key="2">
    <source>
        <dbReference type="ARBA" id="ARBA00022598"/>
    </source>
</evidence>
<evidence type="ECO:0000256" key="7">
    <source>
        <dbReference type="ARBA" id="ARBA00047469"/>
    </source>
</evidence>
<dbReference type="GO" id="GO:0005829">
    <property type="term" value="C:cytosol"/>
    <property type="evidence" value="ECO:0007669"/>
    <property type="project" value="TreeGrafter"/>
</dbReference>
<evidence type="ECO:0000256" key="4">
    <source>
        <dbReference type="ARBA" id="ARBA00022840"/>
    </source>
</evidence>
<dbReference type="FunFam" id="1.10.730.10:FF:000002">
    <property type="entry name" value="Leucine--tRNA ligase"/>
    <property type="match status" value="1"/>
</dbReference>
<dbReference type="EMBL" id="MGBR01000001">
    <property type="protein sequence ID" value="OGK74008.1"/>
    <property type="molecule type" value="Genomic_DNA"/>
</dbReference>
<comment type="caution">
    <text evidence="8">Lacks conserved residue(s) required for the propagation of feature annotation.</text>
</comment>
<dbReference type="InterPro" id="IPR002302">
    <property type="entry name" value="Leu-tRNA-ligase"/>
</dbReference>
<dbReference type="Gene3D" id="3.40.50.620">
    <property type="entry name" value="HUPs"/>
    <property type="match status" value="2"/>
</dbReference>
<dbReference type="GO" id="GO:0006429">
    <property type="term" value="P:leucyl-tRNA aminoacylation"/>
    <property type="evidence" value="ECO:0007669"/>
    <property type="project" value="UniProtKB-UniRule"/>
</dbReference>
<dbReference type="PRINTS" id="PR00985">
    <property type="entry name" value="TRNASYNTHLEU"/>
</dbReference>
<dbReference type="InterPro" id="IPR014729">
    <property type="entry name" value="Rossmann-like_a/b/a_fold"/>
</dbReference>
<feature type="domain" description="Methionyl/Valyl/Leucyl/Isoleucyl-tRNA synthetase anticodon-binding" evidence="10">
    <location>
        <begin position="715"/>
        <end position="827"/>
    </location>
</feature>
<dbReference type="Gene3D" id="1.10.730.10">
    <property type="entry name" value="Isoleucyl-tRNA Synthetase, Domain 1"/>
    <property type="match status" value="1"/>
</dbReference>
<sequence length="870" mass="99595">MTKYLPKEFEDKIKDLWNKEKVYLTEKPSSPQATAGKGKMYCLSMFPYPSGSGLHVGHVRIYTGTDVLARYFKMSGYDVLHPMGWDAFGLPAENAAIKAQKNPLDIVPGNIATFKRQMQSLGLSYDWSREFSTTDPEYYRWTQWLFIQFFKMGLLYKKNTPINFCPSCKTGLAEEEVLPNGTHERCGKPITKKDLPQWIFRITTYADRLLKDLDGLDWPEGILTMQRNWIGKKEGINITYKIVNSNDQIPIGEIICFTTAPVNFGMTFIVVAPEHHLVKKIIEGKIKVSATERKNVTDYYEKSIKKTDIDRQAEGREKTGVFTGLYAYNHVGGWNVPVWVSDFVVGHVGTGAVQGCPGHDYKDFEFAQKFKLPIIRVVEGKNGDRSPIERADQVIVKGMKGKMMNSKFLDGLDFAEGLEKTMDYIEKNSWGKRVASYHLRDWIFSRQRYWGEPIPMVFCESCAKKGISWWDTKAGKSFQKEHQSISKVDQSIQGEMAGWFPILEQSLPLKLPYVKSYEPTGTGESPLSQMTDWVKEACPECGLSARRESDTMPNWAGSCWYFLKFASSDDQNEIHFPWKKEDLKHWLPVDWYLGGAEHAVLHLLYARFWVKALQDLGLLDFSEPFLKLRNVGMVLAEDHRKMSKSFGNVINPDDVVAEFGADALRIYEMFMAPFNMEISWSTAALQGGYRFLNRIWQIYHNSAKIDGRGDDEGTKTLINSLYKTIHKVEKDIPQTKFNTAIASMMEFLNEWEKGSMALPYTEAKKFLQILSPFAPFVAEKLWREIYKESTSICISPWPSVKQEDLMSSYRNIPVQVNGKVRGVITLVSQASQAEAEQKALKDEKVNKYLEGKTYKTIYVQGKILNFVIKN</sequence>
<evidence type="ECO:0000256" key="1">
    <source>
        <dbReference type="ARBA" id="ARBA00005594"/>
    </source>
</evidence>
<dbReference type="Pfam" id="PF08264">
    <property type="entry name" value="Anticodon_1"/>
    <property type="match status" value="1"/>
</dbReference>
<dbReference type="GO" id="GO:0005524">
    <property type="term" value="F:ATP binding"/>
    <property type="evidence" value="ECO:0007669"/>
    <property type="project" value="UniProtKB-UniRule"/>
</dbReference>
<comment type="subcellular location">
    <subcellularLocation>
        <location evidence="8">Cytoplasm</location>
    </subcellularLocation>
</comment>
<evidence type="ECO:0000259" key="9">
    <source>
        <dbReference type="Pfam" id="PF00133"/>
    </source>
</evidence>
<dbReference type="PANTHER" id="PTHR43740">
    <property type="entry name" value="LEUCYL-TRNA SYNTHETASE"/>
    <property type="match status" value="1"/>
</dbReference>
<feature type="binding site" evidence="8">
    <location>
        <position position="644"/>
    </location>
    <ligand>
        <name>ATP</name>
        <dbReference type="ChEBI" id="CHEBI:30616"/>
    </ligand>
</feature>
<dbReference type="CDD" id="cd07958">
    <property type="entry name" value="Anticodon_Ia_Leu_BEm"/>
    <property type="match status" value="1"/>
</dbReference>
<keyword evidence="6 8" id="KW-0030">Aminoacyl-tRNA synthetase</keyword>
<protein>
    <recommendedName>
        <fullName evidence="8">Leucine--tRNA ligase</fullName>
        <ecNumber evidence="8">6.1.1.4</ecNumber>
    </recommendedName>
    <alternativeName>
        <fullName evidence="8">Leucyl-tRNA synthetase</fullName>
        <shortName evidence="8">LeuRS</shortName>
    </alternativeName>
</protein>
<evidence type="ECO:0000256" key="8">
    <source>
        <dbReference type="HAMAP-Rule" id="MF_00049"/>
    </source>
</evidence>
<comment type="caution">
    <text evidence="12">The sequence shown here is derived from an EMBL/GenBank/DDBJ whole genome shotgun (WGS) entry which is preliminary data.</text>
</comment>
<name>A0A1F7L1M2_9BACT</name>
<feature type="domain" description="Aminoacyl-tRNA synthetase class Ia" evidence="9">
    <location>
        <begin position="570"/>
        <end position="680"/>
    </location>
</feature>
<dbReference type="SUPFAM" id="SSF50677">
    <property type="entry name" value="ValRS/IleRS/LeuRS editing domain"/>
    <property type="match status" value="1"/>
</dbReference>
<dbReference type="InterPro" id="IPR002300">
    <property type="entry name" value="aa-tRNA-synth_Ia"/>
</dbReference>
<reference evidence="12 13" key="1">
    <citation type="journal article" date="2016" name="Nat. Commun.">
        <title>Thousands of microbial genomes shed light on interconnected biogeochemical processes in an aquifer system.</title>
        <authorList>
            <person name="Anantharaman K."/>
            <person name="Brown C.T."/>
            <person name="Hug L.A."/>
            <person name="Sharon I."/>
            <person name="Castelle C.J."/>
            <person name="Probst A.J."/>
            <person name="Thomas B.C."/>
            <person name="Singh A."/>
            <person name="Wilkins M.J."/>
            <person name="Karaoz U."/>
            <person name="Brodie E.L."/>
            <person name="Williams K.H."/>
            <person name="Hubbard S.S."/>
            <person name="Banfield J.F."/>
        </authorList>
    </citation>
    <scope>NUCLEOTIDE SEQUENCE [LARGE SCALE GENOMIC DNA]</scope>
</reference>
<evidence type="ECO:0000313" key="12">
    <source>
        <dbReference type="EMBL" id="OGK74008.1"/>
    </source>
</evidence>
<feature type="domain" description="Aminoacyl-tRNA synthetase class Ia" evidence="9">
    <location>
        <begin position="13"/>
        <end position="220"/>
    </location>
</feature>
<evidence type="ECO:0000256" key="3">
    <source>
        <dbReference type="ARBA" id="ARBA00022741"/>
    </source>
</evidence>
<evidence type="ECO:0000259" key="10">
    <source>
        <dbReference type="Pfam" id="PF08264"/>
    </source>
</evidence>
<dbReference type="SUPFAM" id="SSF47323">
    <property type="entry name" value="Anticodon-binding domain of a subclass of class I aminoacyl-tRNA synthetases"/>
    <property type="match status" value="1"/>
</dbReference>
<dbReference type="GO" id="GO:0002161">
    <property type="term" value="F:aminoacyl-tRNA deacylase activity"/>
    <property type="evidence" value="ECO:0007669"/>
    <property type="project" value="InterPro"/>
</dbReference>
<dbReference type="Gene3D" id="3.10.20.590">
    <property type="match status" value="1"/>
</dbReference>